<dbReference type="PANTHER" id="PTHR10681">
    <property type="entry name" value="THIOREDOXIN PEROXIDASE"/>
    <property type="match status" value="1"/>
</dbReference>
<dbReference type="GO" id="GO:0045454">
    <property type="term" value="P:cell redox homeostasis"/>
    <property type="evidence" value="ECO:0007669"/>
    <property type="project" value="TreeGrafter"/>
</dbReference>
<gene>
    <name evidence="9" type="ORF">C7H19_04760</name>
</gene>
<dbReference type="Proteomes" id="UP000239001">
    <property type="component" value="Unassembled WGS sequence"/>
</dbReference>
<dbReference type="InterPro" id="IPR013766">
    <property type="entry name" value="Thioredoxin_domain"/>
</dbReference>
<comment type="similarity">
    <text evidence="1">Belongs to the peroxiredoxin family. AhpC/Prx1 subfamily.</text>
</comment>
<evidence type="ECO:0000256" key="2">
    <source>
        <dbReference type="ARBA" id="ARBA00013017"/>
    </source>
</evidence>
<name>A0A2T1M130_9CHRO</name>
<dbReference type="PROSITE" id="PS51352">
    <property type="entry name" value="THIOREDOXIN_2"/>
    <property type="match status" value="1"/>
</dbReference>
<organism evidence="9 10">
    <name type="scientific">Aphanothece hegewaldii CCALA 016</name>
    <dbReference type="NCBI Taxonomy" id="2107694"/>
    <lineage>
        <taxon>Bacteria</taxon>
        <taxon>Bacillati</taxon>
        <taxon>Cyanobacteriota</taxon>
        <taxon>Cyanophyceae</taxon>
        <taxon>Oscillatoriophycideae</taxon>
        <taxon>Chroococcales</taxon>
        <taxon>Aphanothecaceae</taxon>
        <taxon>Aphanothece</taxon>
    </lineage>
</organism>
<proteinExistence type="inferred from homology"/>
<feature type="active site" description="Cysteine sulfenic acid (-SOH) intermediate; for peroxidase activity" evidence="7">
    <location>
        <position position="51"/>
    </location>
</feature>
<evidence type="ECO:0000256" key="6">
    <source>
        <dbReference type="ARBA" id="ARBA00049091"/>
    </source>
</evidence>
<comment type="function">
    <text evidence="5">Thiol-specific peroxidase that catalyzes the reduction of hydrogen peroxide and organic hydroperoxides to water and alcohols, respectively. Plays a role in cell protection against oxidative stress by detoxifying peroxides.</text>
</comment>
<dbReference type="InterPro" id="IPR000866">
    <property type="entry name" value="AhpC/TSA"/>
</dbReference>
<dbReference type="InterPro" id="IPR050217">
    <property type="entry name" value="Peroxiredoxin"/>
</dbReference>
<dbReference type="EMBL" id="PXOH01000004">
    <property type="protein sequence ID" value="PSF38309.1"/>
    <property type="molecule type" value="Genomic_DNA"/>
</dbReference>
<dbReference type="EC" id="1.11.1.24" evidence="2"/>
<evidence type="ECO:0000313" key="9">
    <source>
        <dbReference type="EMBL" id="PSF38309.1"/>
    </source>
</evidence>
<protein>
    <recommendedName>
        <fullName evidence="2">thioredoxin-dependent peroxiredoxin</fullName>
        <ecNumber evidence="2">1.11.1.24</ecNumber>
    </recommendedName>
</protein>
<evidence type="ECO:0000256" key="5">
    <source>
        <dbReference type="ARBA" id="ARBA00037420"/>
    </source>
</evidence>
<dbReference type="GO" id="GO:0008379">
    <property type="term" value="F:thioredoxin peroxidase activity"/>
    <property type="evidence" value="ECO:0007669"/>
    <property type="project" value="TreeGrafter"/>
</dbReference>
<dbReference type="SUPFAM" id="SSF52833">
    <property type="entry name" value="Thioredoxin-like"/>
    <property type="match status" value="1"/>
</dbReference>
<evidence type="ECO:0000259" key="8">
    <source>
        <dbReference type="PROSITE" id="PS51352"/>
    </source>
</evidence>
<dbReference type="Pfam" id="PF10417">
    <property type="entry name" value="1-cysPrx_C"/>
    <property type="match status" value="1"/>
</dbReference>
<dbReference type="InterPro" id="IPR019479">
    <property type="entry name" value="Peroxiredoxin_C"/>
</dbReference>
<evidence type="ECO:0000256" key="1">
    <source>
        <dbReference type="ARBA" id="ARBA00009796"/>
    </source>
</evidence>
<dbReference type="InterPro" id="IPR024706">
    <property type="entry name" value="Peroxiredoxin_AhpC-typ"/>
</dbReference>
<accession>A0A2T1M130</accession>
<dbReference type="InterPro" id="IPR036249">
    <property type="entry name" value="Thioredoxin-like_sf"/>
</dbReference>
<dbReference type="GO" id="GO:0006979">
    <property type="term" value="P:response to oxidative stress"/>
    <property type="evidence" value="ECO:0007669"/>
    <property type="project" value="TreeGrafter"/>
</dbReference>
<dbReference type="Pfam" id="PF00578">
    <property type="entry name" value="AhpC-TSA"/>
    <property type="match status" value="1"/>
</dbReference>
<dbReference type="PIRSF" id="PIRSF000239">
    <property type="entry name" value="AHPC"/>
    <property type="match status" value="1"/>
</dbReference>
<feature type="domain" description="Thioredoxin" evidence="8">
    <location>
        <begin position="6"/>
        <end position="164"/>
    </location>
</feature>
<comment type="catalytic activity">
    <reaction evidence="6">
        <text>a hydroperoxide + [thioredoxin]-dithiol = an alcohol + [thioredoxin]-disulfide + H2O</text>
        <dbReference type="Rhea" id="RHEA:62620"/>
        <dbReference type="Rhea" id="RHEA-COMP:10698"/>
        <dbReference type="Rhea" id="RHEA-COMP:10700"/>
        <dbReference type="ChEBI" id="CHEBI:15377"/>
        <dbReference type="ChEBI" id="CHEBI:29950"/>
        <dbReference type="ChEBI" id="CHEBI:30879"/>
        <dbReference type="ChEBI" id="CHEBI:35924"/>
        <dbReference type="ChEBI" id="CHEBI:50058"/>
        <dbReference type="EC" id="1.11.1.24"/>
    </reaction>
</comment>
<dbReference type="GO" id="GO:0042744">
    <property type="term" value="P:hydrogen peroxide catabolic process"/>
    <property type="evidence" value="ECO:0007669"/>
    <property type="project" value="TreeGrafter"/>
</dbReference>
<keyword evidence="10" id="KW-1185">Reference proteome</keyword>
<evidence type="ECO:0000256" key="3">
    <source>
        <dbReference type="ARBA" id="ARBA00023002"/>
    </source>
</evidence>
<evidence type="ECO:0000313" key="10">
    <source>
        <dbReference type="Proteomes" id="UP000239001"/>
    </source>
</evidence>
<evidence type="ECO:0000256" key="7">
    <source>
        <dbReference type="PIRSR" id="PIRSR000239-1"/>
    </source>
</evidence>
<dbReference type="OrthoDB" id="9801080at2"/>
<dbReference type="AlphaFoldDB" id="A0A2T1M130"/>
<dbReference type="PANTHER" id="PTHR10681:SF128">
    <property type="entry name" value="THIOREDOXIN-DEPENDENT PEROXIDE REDUCTASE, MITOCHONDRIAL"/>
    <property type="match status" value="1"/>
</dbReference>
<dbReference type="GO" id="GO:0033554">
    <property type="term" value="P:cellular response to stress"/>
    <property type="evidence" value="ECO:0007669"/>
    <property type="project" value="TreeGrafter"/>
</dbReference>
<dbReference type="Gene3D" id="3.40.30.10">
    <property type="entry name" value="Glutaredoxin"/>
    <property type="match status" value="1"/>
</dbReference>
<reference evidence="9 10" key="1">
    <citation type="submission" date="2018-03" db="EMBL/GenBank/DDBJ databases">
        <title>The ancient ancestry and fast evolution of plastids.</title>
        <authorList>
            <person name="Moore K.R."/>
            <person name="Magnabosco C."/>
            <person name="Momper L."/>
            <person name="Gold D.A."/>
            <person name="Bosak T."/>
            <person name="Fournier G.P."/>
        </authorList>
    </citation>
    <scope>NUCLEOTIDE SEQUENCE [LARGE SCALE GENOMIC DNA]</scope>
    <source>
        <strain evidence="9 10">CCALA 016</strain>
    </source>
</reference>
<evidence type="ECO:0000256" key="4">
    <source>
        <dbReference type="ARBA" id="ARBA00023157"/>
    </source>
</evidence>
<sequence length="198" mass="22106">MSEGCLRVGQLAPDFTATAVVDQEFKTTKLTDYRGKYVVLFFYPLDFTFVCPTEIIAFSDRYEEFTKLNTEVLGVSVDSEFSHLAWIQTDRKNGGIGDITYPLVSDLKKEISTAYNVLDPDAGVALRGLFIIDKEGVIQHATINNLSFGRSVDETLRTLKALQYVQSHPDEVCPAGWQEGDKTMTPDPVKSKVYFASV</sequence>
<keyword evidence="4" id="KW-1015">Disulfide bond</keyword>
<dbReference type="RefSeq" id="WP_106455750.1">
    <property type="nucleotide sequence ID" value="NZ_PXOH01000004.1"/>
</dbReference>
<reference evidence="9 10" key="2">
    <citation type="submission" date="2018-03" db="EMBL/GenBank/DDBJ databases">
        <authorList>
            <person name="Keele B.F."/>
        </authorList>
    </citation>
    <scope>NUCLEOTIDE SEQUENCE [LARGE SCALE GENOMIC DNA]</scope>
    <source>
        <strain evidence="9 10">CCALA 016</strain>
    </source>
</reference>
<keyword evidence="3" id="KW-0560">Oxidoreductase</keyword>
<comment type="caution">
    <text evidence="9">The sequence shown here is derived from an EMBL/GenBank/DDBJ whole genome shotgun (WGS) entry which is preliminary data.</text>
</comment>
<dbReference type="FunFam" id="3.40.30.10:FF:000063">
    <property type="entry name" value="2-Cys peroxiredoxin BAS1, chloroplastic"/>
    <property type="match status" value="1"/>
</dbReference>
<dbReference type="CDD" id="cd03015">
    <property type="entry name" value="PRX_Typ2cys"/>
    <property type="match status" value="1"/>
</dbReference>